<dbReference type="HOGENOM" id="CLU_031365_2_0_5"/>
<gene>
    <name evidence="7" type="ordered locus">amb2459</name>
</gene>
<evidence type="ECO:0000256" key="4">
    <source>
        <dbReference type="ARBA" id="ARBA00022989"/>
    </source>
</evidence>
<name>Q2W4G2_PARM1</name>
<dbReference type="InterPro" id="IPR001851">
    <property type="entry name" value="ABC_transp_permease"/>
</dbReference>
<feature type="transmembrane region" description="Helical" evidence="6">
    <location>
        <begin position="83"/>
        <end position="102"/>
    </location>
</feature>
<feature type="transmembrane region" description="Helical" evidence="6">
    <location>
        <begin position="248"/>
        <end position="272"/>
    </location>
</feature>
<dbReference type="GO" id="GO:0005886">
    <property type="term" value="C:plasma membrane"/>
    <property type="evidence" value="ECO:0007669"/>
    <property type="project" value="UniProtKB-SubCell"/>
</dbReference>
<accession>Q2W4G2</accession>
<keyword evidence="3 6" id="KW-0812">Transmembrane</keyword>
<feature type="transmembrane region" description="Helical" evidence="6">
    <location>
        <begin position="109"/>
        <end position="126"/>
    </location>
</feature>
<dbReference type="Proteomes" id="UP000007058">
    <property type="component" value="Chromosome"/>
</dbReference>
<keyword evidence="5 6" id="KW-0472">Membrane</keyword>
<dbReference type="OrthoDB" id="9804361at2"/>
<dbReference type="AlphaFoldDB" id="Q2W4G2"/>
<keyword evidence="8" id="KW-1185">Reference proteome</keyword>
<dbReference type="GO" id="GO:0015658">
    <property type="term" value="F:branched-chain amino acid transmembrane transporter activity"/>
    <property type="evidence" value="ECO:0007669"/>
    <property type="project" value="InterPro"/>
</dbReference>
<dbReference type="PANTHER" id="PTHR30482">
    <property type="entry name" value="HIGH-AFFINITY BRANCHED-CHAIN AMINO ACID TRANSPORT SYSTEM PERMEASE"/>
    <property type="match status" value="1"/>
</dbReference>
<feature type="transmembrane region" description="Helical" evidence="6">
    <location>
        <begin position="58"/>
        <end position="77"/>
    </location>
</feature>
<feature type="transmembrane region" description="Helical" evidence="6">
    <location>
        <begin position="209"/>
        <end position="228"/>
    </location>
</feature>
<dbReference type="KEGG" id="mag:amb2459"/>
<dbReference type="InterPro" id="IPR043428">
    <property type="entry name" value="LivM-like"/>
</dbReference>
<evidence type="ECO:0000256" key="1">
    <source>
        <dbReference type="ARBA" id="ARBA00004651"/>
    </source>
</evidence>
<dbReference type="Pfam" id="PF02653">
    <property type="entry name" value="BPD_transp_2"/>
    <property type="match status" value="1"/>
</dbReference>
<organism evidence="7 8">
    <name type="scientific">Paramagnetospirillum magneticum (strain ATCC 700264 / AMB-1)</name>
    <name type="common">Magnetospirillum magneticum</name>
    <dbReference type="NCBI Taxonomy" id="342108"/>
    <lineage>
        <taxon>Bacteria</taxon>
        <taxon>Pseudomonadati</taxon>
        <taxon>Pseudomonadota</taxon>
        <taxon>Alphaproteobacteria</taxon>
        <taxon>Rhodospirillales</taxon>
        <taxon>Magnetospirillaceae</taxon>
        <taxon>Paramagnetospirillum</taxon>
    </lineage>
</organism>
<dbReference type="PANTHER" id="PTHR30482:SF10">
    <property type="entry name" value="HIGH-AFFINITY BRANCHED-CHAIN AMINO ACID TRANSPORT PROTEIN BRAE"/>
    <property type="match status" value="1"/>
</dbReference>
<dbReference type="RefSeq" id="WP_011384840.1">
    <property type="nucleotide sequence ID" value="NC_007626.1"/>
</dbReference>
<protein>
    <submittedName>
        <fullName evidence="7">ABC-type branched-chain amino acid transport system, permease component</fullName>
    </submittedName>
</protein>
<dbReference type="STRING" id="342108.amb2459"/>
<evidence type="ECO:0000256" key="3">
    <source>
        <dbReference type="ARBA" id="ARBA00022692"/>
    </source>
</evidence>
<comment type="subcellular location">
    <subcellularLocation>
        <location evidence="1">Cell membrane</location>
        <topology evidence="1">Multi-pass membrane protein</topology>
    </subcellularLocation>
</comment>
<evidence type="ECO:0000313" key="8">
    <source>
        <dbReference type="Proteomes" id="UP000007058"/>
    </source>
</evidence>
<keyword evidence="2" id="KW-1003">Cell membrane</keyword>
<keyword evidence="4 6" id="KW-1133">Transmembrane helix</keyword>
<evidence type="ECO:0000313" key="7">
    <source>
        <dbReference type="EMBL" id="BAE51263.1"/>
    </source>
</evidence>
<sequence length="330" mass="35036">MSRQAILLCLLLAAFALAPLAAGPYLLSVLVVVMYFAYVGQAWNIMMGFAGQLSLGHTLYVGLGAYTAGALFVHLGVPAALGLFAAVAAAVLVGGAVGALGFRFGVKGVYFALLTIAFAEFTRILFEHIPGLGGPGGLFLPVGDRTGIDLIHLRGHPLMFYYLILAMTVGIFLLCRKLVRSRLGYTWLAVREDQEAAAALGINVFRAKLYAVMLSAGLTALGGVFFAFYYNNLFPNQAFGMNRSIEIILAPIVGGLGTLFGPILGALILTPLGEGITMATEALGFKAAGIKQLCYGLSLLAIVKFLPDGVWPWIRTRLGLEPEEDGEGDR</sequence>
<proteinExistence type="predicted"/>
<dbReference type="EMBL" id="AP007255">
    <property type="protein sequence ID" value="BAE51263.1"/>
    <property type="molecule type" value="Genomic_DNA"/>
</dbReference>
<dbReference type="CDD" id="cd06581">
    <property type="entry name" value="TM_PBP1_LivM_like"/>
    <property type="match status" value="1"/>
</dbReference>
<evidence type="ECO:0000256" key="5">
    <source>
        <dbReference type="ARBA" id="ARBA00023136"/>
    </source>
</evidence>
<feature type="transmembrane region" description="Helical" evidence="6">
    <location>
        <begin position="158"/>
        <end position="175"/>
    </location>
</feature>
<evidence type="ECO:0000256" key="2">
    <source>
        <dbReference type="ARBA" id="ARBA00022475"/>
    </source>
</evidence>
<reference evidence="7 8" key="1">
    <citation type="journal article" date="2005" name="DNA Res.">
        <title>Complete genome sequence of the facultative anaerobic magnetotactic bacterium Magnetospirillum sp. strain AMB-1.</title>
        <authorList>
            <person name="Matsunaga T."/>
            <person name="Okamura Y."/>
            <person name="Fukuda Y."/>
            <person name="Wahyudi A.T."/>
            <person name="Murase Y."/>
            <person name="Takeyama H."/>
        </authorList>
    </citation>
    <scope>NUCLEOTIDE SEQUENCE [LARGE SCALE GENOMIC DNA]</scope>
    <source>
        <strain evidence="8">ATCC 700264 / AMB-1</strain>
    </source>
</reference>
<evidence type="ECO:0000256" key="6">
    <source>
        <dbReference type="SAM" id="Phobius"/>
    </source>
</evidence>